<dbReference type="OrthoDB" id="1742098at2759"/>
<dbReference type="Proteomes" id="UP000257109">
    <property type="component" value="Unassembled WGS sequence"/>
</dbReference>
<accession>A0A371I6R8</accession>
<evidence type="ECO:0000313" key="1">
    <source>
        <dbReference type="EMBL" id="RDY10721.1"/>
    </source>
</evidence>
<protein>
    <recommendedName>
        <fullName evidence="3">UBN2 domain-containing protein</fullName>
    </recommendedName>
</protein>
<reference evidence="1" key="1">
    <citation type="submission" date="2018-05" db="EMBL/GenBank/DDBJ databases">
        <title>Draft genome of Mucuna pruriens seed.</title>
        <authorList>
            <person name="Nnadi N.E."/>
            <person name="Vos R."/>
            <person name="Hasami M.H."/>
            <person name="Devisetty U.K."/>
            <person name="Aguiy J.C."/>
        </authorList>
    </citation>
    <scope>NUCLEOTIDE SEQUENCE [LARGE SCALE GENOMIC DNA]</scope>
    <source>
        <strain evidence="1">JCA_2017</strain>
    </source>
</reference>
<dbReference type="EMBL" id="QJKJ01000792">
    <property type="protein sequence ID" value="RDY10721.1"/>
    <property type="molecule type" value="Genomic_DNA"/>
</dbReference>
<comment type="caution">
    <text evidence="1">The sequence shown here is derived from an EMBL/GenBank/DDBJ whole genome shotgun (WGS) entry which is preliminary data.</text>
</comment>
<evidence type="ECO:0000313" key="2">
    <source>
        <dbReference type="Proteomes" id="UP000257109"/>
    </source>
</evidence>
<evidence type="ECO:0008006" key="3">
    <source>
        <dbReference type="Google" id="ProtNLM"/>
    </source>
</evidence>
<sequence length="95" mass="11271">MEDNETIDLMFGRFQTIINNFISLGKTYDNYNHITKILRSLFRKWRPQVTALRASKDLKKLPMMNSSSFQGRSNICRSIRYDQYGRTTLESTLRK</sequence>
<keyword evidence="2" id="KW-1185">Reference proteome</keyword>
<name>A0A371I6R8_MUCPR</name>
<gene>
    <name evidence="1" type="ORF">CR513_04718</name>
</gene>
<proteinExistence type="predicted"/>
<dbReference type="AlphaFoldDB" id="A0A371I6R8"/>
<organism evidence="1 2">
    <name type="scientific">Mucuna pruriens</name>
    <name type="common">Velvet bean</name>
    <name type="synonym">Dolichos pruriens</name>
    <dbReference type="NCBI Taxonomy" id="157652"/>
    <lineage>
        <taxon>Eukaryota</taxon>
        <taxon>Viridiplantae</taxon>
        <taxon>Streptophyta</taxon>
        <taxon>Embryophyta</taxon>
        <taxon>Tracheophyta</taxon>
        <taxon>Spermatophyta</taxon>
        <taxon>Magnoliopsida</taxon>
        <taxon>eudicotyledons</taxon>
        <taxon>Gunneridae</taxon>
        <taxon>Pentapetalae</taxon>
        <taxon>rosids</taxon>
        <taxon>fabids</taxon>
        <taxon>Fabales</taxon>
        <taxon>Fabaceae</taxon>
        <taxon>Papilionoideae</taxon>
        <taxon>50 kb inversion clade</taxon>
        <taxon>NPAAA clade</taxon>
        <taxon>indigoferoid/millettioid clade</taxon>
        <taxon>Phaseoleae</taxon>
        <taxon>Mucuna</taxon>
    </lineage>
</organism>
<feature type="non-terminal residue" evidence="1">
    <location>
        <position position="1"/>
    </location>
</feature>